<feature type="transmembrane region" description="Helical" evidence="1">
    <location>
        <begin position="61"/>
        <end position="80"/>
    </location>
</feature>
<dbReference type="EMBL" id="LR824025">
    <property type="protein sequence ID" value="CAD0204641.1"/>
    <property type="molecule type" value="Genomic_DNA"/>
</dbReference>
<dbReference type="OrthoDB" id="7314443at2759"/>
<evidence type="ECO:0000313" key="2">
    <source>
        <dbReference type="EMBL" id="CAD0204641.1"/>
    </source>
</evidence>
<keyword evidence="1" id="KW-0472">Membrane</keyword>
<keyword evidence="1" id="KW-1133">Transmembrane helix</keyword>
<keyword evidence="1" id="KW-0812">Transmembrane</keyword>
<protein>
    <submittedName>
        <fullName evidence="2">Uncharacterized protein</fullName>
    </submittedName>
</protein>
<dbReference type="AlphaFoldDB" id="A0A9N8PZQ8"/>
<evidence type="ECO:0000256" key="1">
    <source>
        <dbReference type="SAM" id="Phobius"/>
    </source>
</evidence>
<keyword evidence="3" id="KW-1185">Reference proteome</keyword>
<proteinExistence type="predicted"/>
<organism evidence="2 3">
    <name type="scientific">Chrysodeixis includens</name>
    <name type="common">Soybean looper</name>
    <name type="synonym">Pseudoplusia includens</name>
    <dbReference type="NCBI Taxonomy" id="689277"/>
    <lineage>
        <taxon>Eukaryota</taxon>
        <taxon>Metazoa</taxon>
        <taxon>Ecdysozoa</taxon>
        <taxon>Arthropoda</taxon>
        <taxon>Hexapoda</taxon>
        <taxon>Insecta</taxon>
        <taxon>Pterygota</taxon>
        <taxon>Neoptera</taxon>
        <taxon>Endopterygota</taxon>
        <taxon>Lepidoptera</taxon>
        <taxon>Glossata</taxon>
        <taxon>Ditrysia</taxon>
        <taxon>Noctuoidea</taxon>
        <taxon>Noctuidae</taxon>
        <taxon>Plusiinae</taxon>
        <taxon>Chrysodeixis</taxon>
    </lineage>
</organism>
<name>A0A9N8PZQ8_CHRIL</name>
<evidence type="ECO:0000313" key="3">
    <source>
        <dbReference type="Proteomes" id="UP001154114"/>
    </source>
</evidence>
<gene>
    <name evidence="2" type="ORF">CINC_LOCUS6948</name>
</gene>
<sequence length="157" mass="17348">MEWVALYDYVNKHEKAVIELQSLKIIKIAAIDISGAGAASYVRGVPSGRCEDEQLELEPTMTVRLFHAVAAILTVLLFYFKQKCALAGVAPEKRRAVEVSECNSETLFTSLLADRLRSAGAGLAACATNPRYKRDPDICLDNEEIGQHPRDRSLIIQ</sequence>
<accession>A0A9N8PZQ8</accession>
<dbReference type="Proteomes" id="UP001154114">
    <property type="component" value="Chromosome 22"/>
</dbReference>
<reference evidence="2" key="1">
    <citation type="submission" date="2021-12" db="EMBL/GenBank/DDBJ databases">
        <authorList>
            <person name="King R."/>
        </authorList>
    </citation>
    <scope>NUCLEOTIDE SEQUENCE</scope>
</reference>